<dbReference type="PANTHER" id="PTHR12713">
    <property type="entry name" value="VACUOLAR ATP SYNTHASE SUBUNIT G"/>
    <property type="match status" value="1"/>
</dbReference>
<keyword evidence="3" id="KW-0813">Transport</keyword>
<dbReference type="Gene3D" id="1.20.5.620">
    <property type="entry name" value="F1F0 ATP synthase subunit B, membrane domain"/>
    <property type="match status" value="1"/>
</dbReference>
<keyword evidence="7" id="KW-1185">Reference proteome</keyword>
<dbReference type="GO" id="GO:0046961">
    <property type="term" value="F:proton-transporting ATPase activity, rotational mechanism"/>
    <property type="evidence" value="ECO:0007669"/>
    <property type="project" value="InterPro"/>
</dbReference>
<dbReference type="Proteomes" id="UP000631114">
    <property type="component" value="Unassembled WGS sequence"/>
</dbReference>
<proteinExistence type="inferred from homology"/>
<evidence type="ECO:0000256" key="5">
    <source>
        <dbReference type="ARBA" id="ARBA00023065"/>
    </source>
</evidence>
<dbReference type="InterPro" id="IPR005124">
    <property type="entry name" value="V-ATPase_G"/>
</dbReference>
<dbReference type="AlphaFoldDB" id="A0A835HNS6"/>
<evidence type="ECO:0000256" key="1">
    <source>
        <dbReference type="ARBA" id="ARBA00003847"/>
    </source>
</evidence>
<dbReference type="GO" id="GO:0016887">
    <property type="term" value="F:ATP hydrolysis activity"/>
    <property type="evidence" value="ECO:0007669"/>
    <property type="project" value="TreeGrafter"/>
</dbReference>
<accession>A0A835HNS6</accession>
<comment type="caution">
    <text evidence="6">The sequence shown here is derived from an EMBL/GenBank/DDBJ whole genome shotgun (WGS) entry which is preliminary data.</text>
</comment>
<dbReference type="GO" id="GO:0000221">
    <property type="term" value="C:vacuolar proton-transporting V-type ATPase, V1 domain"/>
    <property type="evidence" value="ECO:0007669"/>
    <property type="project" value="TreeGrafter"/>
</dbReference>
<dbReference type="EMBL" id="JADFTS010000006">
    <property type="protein sequence ID" value="KAF9601443.1"/>
    <property type="molecule type" value="Genomic_DNA"/>
</dbReference>
<organism evidence="6 7">
    <name type="scientific">Coptis chinensis</name>
    <dbReference type="NCBI Taxonomy" id="261450"/>
    <lineage>
        <taxon>Eukaryota</taxon>
        <taxon>Viridiplantae</taxon>
        <taxon>Streptophyta</taxon>
        <taxon>Embryophyta</taxon>
        <taxon>Tracheophyta</taxon>
        <taxon>Spermatophyta</taxon>
        <taxon>Magnoliopsida</taxon>
        <taxon>Ranunculales</taxon>
        <taxon>Ranunculaceae</taxon>
        <taxon>Coptidoideae</taxon>
        <taxon>Coptis</taxon>
    </lineage>
</organism>
<evidence type="ECO:0000256" key="3">
    <source>
        <dbReference type="ARBA" id="ARBA00022448"/>
    </source>
</evidence>
<gene>
    <name evidence="6" type="ORF">IFM89_020210</name>
</gene>
<name>A0A835HNS6_9MAGN</name>
<evidence type="ECO:0000256" key="4">
    <source>
        <dbReference type="ARBA" id="ARBA00022781"/>
    </source>
</evidence>
<comment type="similarity">
    <text evidence="2">Belongs to the V-ATPase G subunit family.</text>
</comment>
<reference evidence="6 7" key="1">
    <citation type="submission" date="2020-10" db="EMBL/GenBank/DDBJ databases">
        <title>The Coptis chinensis genome and diversification of protoberbering-type alkaloids.</title>
        <authorList>
            <person name="Wang B."/>
            <person name="Shu S."/>
            <person name="Song C."/>
            <person name="Liu Y."/>
        </authorList>
    </citation>
    <scope>NUCLEOTIDE SEQUENCE [LARGE SCALE GENOMIC DNA]</scope>
    <source>
        <strain evidence="6">HL-2020</strain>
        <tissue evidence="6">Leaf</tissue>
    </source>
</reference>
<evidence type="ECO:0000256" key="2">
    <source>
        <dbReference type="ARBA" id="ARBA00010066"/>
    </source>
</evidence>
<keyword evidence="4" id="KW-0375">Hydrogen ion transport</keyword>
<comment type="function">
    <text evidence="1">Catalytic subunit of the peripheral V1 complex of vacuolar ATPase (V-ATPase). V-ATPase is responsible for acidifying a variety of intracellular compartments in eukaryotic cells.</text>
</comment>
<sequence>MESLKGQGGVQMLITAEQEAQQIVASARNWSNVRRLDEETARKVQSLKDVSSKISYGVVAMLMKQVTTVKN</sequence>
<evidence type="ECO:0000313" key="7">
    <source>
        <dbReference type="Proteomes" id="UP000631114"/>
    </source>
</evidence>
<dbReference type="PANTHER" id="PTHR12713:SF27">
    <property type="entry name" value="V-TYPE PROTON ATPASE SUBUNIT G3"/>
    <property type="match status" value="1"/>
</dbReference>
<dbReference type="OrthoDB" id="250802at2759"/>
<protein>
    <submittedName>
        <fullName evidence="6">Uncharacterized protein</fullName>
    </submittedName>
</protein>
<keyword evidence="5" id="KW-0406">Ion transport</keyword>
<evidence type="ECO:0000313" key="6">
    <source>
        <dbReference type="EMBL" id="KAF9601443.1"/>
    </source>
</evidence>